<keyword evidence="5" id="KW-1185">Reference proteome</keyword>
<evidence type="ECO:0000313" key="5">
    <source>
        <dbReference type="Proteomes" id="UP000683360"/>
    </source>
</evidence>
<dbReference type="Proteomes" id="UP000683360">
    <property type="component" value="Unassembled WGS sequence"/>
</dbReference>
<evidence type="ECO:0000259" key="3">
    <source>
        <dbReference type="Pfam" id="PF00685"/>
    </source>
</evidence>
<keyword evidence="2 4" id="KW-0808">Transferase</keyword>
<gene>
    <name evidence="4" type="ORF">MEDL_60105</name>
</gene>
<sequence>MTSPILQCELIDLAKYTRRQFNSYKLEVRMSIQEFKDCDDMKIRVWVDNGHYFPEVMAARPDHLKELQSWETRHDDVLVCTYPKSGTLWLWDIVSLLISNQSEVLDRVFDTSNLELNGTEKLDELQSPRVLQSHMTPHYLPKSIIQKKNKIIYGIRNPRDVAVSMYHFMLKLHDSWSSYKGSWDNFLKLFQTGTLGYGSWYEHVNGWEELQLDKDHPVLFVSYEDLHRDCFKEVKKISEFLDLSRTDDIIHGIVKNTQFDNFKAEKLKSVGHKLTAISKDGTDPYFRKGIVGDWKNTFSDEQIEEFEQTILQKKGKSNLIRRYTKGHPLV</sequence>
<protein>
    <submittedName>
        <fullName evidence="4">SULT1</fullName>
        <ecNumber evidence="4">2.8.2.-</ecNumber>
    </submittedName>
</protein>
<reference evidence="4" key="1">
    <citation type="submission" date="2021-03" db="EMBL/GenBank/DDBJ databases">
        <authorList>
            <person name="Bekaert M."/>
        </authorList>
    </citation>
    <scope>NUCLEOTIDE SEQUENCE</scope>
</reference>
<accession>A0A8S3URN2</accession>
<dbReference type="InterPro" id="IPR027417">
    <property type="entry name" value="P-loop_NTPase"/>
</dbReference>
<evidence type="ECO:0000256" key="1">
    <source>
        <dbReference type="ARBA" id="ARBA00005771"/>
    </source>
</evidence>
<dbReference type="PANTHER" id="PTHR11783">
    <property type="entry name" value="SULFOTRANSFERASE SULT"/>
    <property type="match status" value="1"/>
</dbReference>
<feature type="domain" description="Sulfotransferase" evidence="3">
    <location>
        <begin position="75"/>
        <end position="314"/>
    </location>
</feature>
<evidence type="ECO:0000313" key="4">
    <source>
        <dbReference type="EMBL" id="CAG2248224.1"/>
    </source>
</evidence>
<dbReference type="InterPro" id="IPR000863">
    <property type="entry name" value="Sulfotransferase_dom"/>
</dbReference>
<comment type="similarity">
    <text evidence="1">Belongs to the sulfotransferase 1 family.</text>
</comment>
<name>A0A8S3URN2_MYTED</name>
<proteinExistence type="inferred from homology"/>
<organism evidence="4 5">
    <name type="scientific">Mytilus edulis</name>
    <name type="common">Blue mussel</name>
    <dbReference type="NCBI Taxonomy" id="6550"/>
    <lineage>
        <taxon>Eukaryota</taxon>
        <taxon>Metazoa</taxon>
        <taxon>Spiralia</taxon>
        <taxon>Lophotrochozoa</taxon>
        <taxon>Mollusca</taxon>
        <taxon>Bivalvia</taxon>
        <taxon>Autobranchia</taxon>
        <taxon>Pteriomorphia</taxon>
        <taxon>Mytilida</taxon>
        <taxon>Mytiloidea</taxon>
        <taxon>Mytilidae</taxon>
        <taxon>Mytilinae</taxon>
        <taxon>Mytilus</taxon>
    </lineage>
</organism>
<dbReference type="Gene3D" id="3.40.50.300">
    <property type="entry name" value="P-loop containing nucleotide triphosphate hydrolases"/>
    <property type="match status" value="1"/>
</dbReference>
<dbReference type="OrthoDB" id="205623at2759"/>
<dbReference type="GO" id="GO:0008146">
    <property type="term" value="F:sulfotransferase activity"/>
    <property type="evidence" value="ECO:0007669"/>
    <property type="project" value="InterPro"/>
</dbReference>
<dbReference type="EMBL" id="CAJPWZ010002927">
    <property type="protein sequence ID" value="CAG2248224.1"/>
    <property type="molecule type" value="Genomic_DNA"/>
</dbReference>
<comment type="caution">
    <text evidence="4">The sequence shown here is derived from an EMBL/GenBank/DDBJ whole genome shotgun (WGS) entry which is preliminary data.</text>
</comment>
<dbReference type="AlphaFoldDB" id="A0A8S3URN2"/>
<dbReference type="SUPFAM" id="SSF52540">
    <property type="entry name" value="P-loop containing nucleoside triphosphate hydrolases"/>
    <property type="match status" value="1"/>
</dbReference>
<dbReference type="Pfam" id="PF00685">
    <property type="entry name" value="Sulfotransfer_1"/>
    <property type="match status" value="1"/>
</dbReference>
<dbReference type="EC" id="2.8.2.-" evidence="4"/>
<evidence type="ECO:0000256" key="2">
    <source>
        <dbReference type="ARBA" id="ARBA00022679"/>
    </source>
</evidence>